<organism evidence="1 3">
    <name type="scientific">Mus musculus</name>
    <name type="common">Mouse</name>
    <dbReference type="NCBI Taxonomy" id="10090"/>
    <lineage>
        <taxon>Eukaryota</taxon>
        <taxon>Metazoa</taxon>
        <taxon>Chordata</taxon>
        <taxon>Craniata</taxon>
        <taxon>Vertebrata</taxon>
        <taxon>Euteleostomi</taxon>
        <taxon>Mammalia</taxon>
        <taxon>Eutheria</taxon>
        <taxon>Euarchontoglires</taxon>
        <taxon>Glires</taxon>
        <taxon>Rodentia</taxon>
        <taxon>Myomorpha</taxon>
        <taxon>Muroidea</taxon>
        <taxon>Muridae</taxon>
        <taxon>Murinae</taxon>
        <taxon>Mus</taxon>
        <taxon>Mus</taxon>
    </lineage>
</organism>
<evidence type="ECO:0000313" key="1">
    <source>
        <dbReference type="Ensembl" id="ENSMUSP00000144915.2"/>
    </source>
</evidence>
<dbReference type="Proteomes" id="UP000000589">
    <property type="component" value="Chromosome 6"/>
</dbReference>
<dbReference type="ExpressionAtlas" id="A0A0N4SV19">
    <property type="expression patterns" value="baseline and differential"/>
</dbReference>
<keyword evidence="3" id="KW-1185">Reference proteome</keyword>
<gene>
    <name evidence="1 2" type="primary">Abtb1</name>
</gene>
<name>A0A0N4SV19_MOUSE</name>
<sequence length="47" mass="5362">AAHPGWPRADVTFGEEECAQHDLTCLERTGPIYKLSRPLGHRCRTRE</sequence>
<feature type="non-terminal residue" evidence="1">
    <location>
        <position position="1"/>
    </location>
</feature>
<dbReference type="Antibodypedia" id="33153">
    <property type="antibodies" value="245 antibodies from 27 providers"/>
</dbReference>
<dbReference type="MGI" id="MGI:1933148">
    <property type="gene designation" value="Abtb1"/>
</dbReference>
<accession>A0A0N4SV19</accession>
<dbReference type="Bgee" id="ENSMUSG00000030083">
    <property type="expression patterns" value="Expressed in granulocyte and 212 other cell types or tissues"/>
</dbReference>
<proteinExistence type="predicted"/>
<dbReference type="AlphaFoldDB" id="A0A0N4SV19"/>
<dbReference type="VEuPathDB" id="HostDB:ENSMUSG00000030083"/>
<dbReference type="GeneTree" id="ENSGT00390000017131"/>
<reference evidence="1" key="3">
    <citation type="submission" date="2025-08" db="UniProtKB">
        <authorList>
            <consortium name="Ensembl"/>
        </authorList>
    </citation>
    <scope>IDENTIFICATION</scope>
    <source>
        <strain evidence="1">C57BL/6J</strain>
    </source>
</reference>
<reference evidence="1" key="4">
    <citation type="submission" date="2025-09" db="UniProtKB">
        <authorList>
            <consortium name="Ensembl"/>
        </authorList>
    </citation>
    <scope>IDENTIFICATION</scope>
    <source>
        <strain evidence="1">C57BL/6J</strain>
    </source>
</reference>
<reference evidence="1 3" key="1">
    <citation type="journal article" date="2009" name="PLoS Biol.">
        <title>Lineage-specific biology revealed by a finished genome assembly of the mouse.</title>
        <authorList>
            <consortium name="Mouse Genome Sequencing Consortium"/>
            <person name="Church D.M."/>
            <person name="Goodstadt L."/>
            <person name="Hillier L.W."/>
            <person name="Zody M.C."/>
            <person name="Goldstein S."/>
            <person name="She X."/>
            <person name="Bult C.J."/>
            <person name="Agarwala R."/>
            <person name="Cherry J.L."/>
            <person name="DiCuccio M."/>
            <person name="Hlavina W."/>
            <person name="Kapustin Y."/>
            <person name="Meric P."/>
            <person name="Maglott D."/>
            <person name="Birtle Z."/>
            <person name="Marques A.C."/>
            <person name="Graves T."/>
            <person name="Zhou S."/>
            <person name="Teague B."/>
            <person name="Potamousis K."/>
            <person name="Churas C."/>
            <person name="Place M."/>
            <person name="Herschleb J."/>
            <person name="Runnheim R."/>
            <person name="Forrest D."/>
            <person name="Amos-Landgraf J."/>
            <person name="Schwartz D.C."/>
            <person name="Cheng Z."/>
            <person name="Lindblad-Toh K."/>
            <person name="Eichler E.E."/>
            <person name="Ponting C.P."/>
        </authorList>
    </citation>
    <scope>NUCLEOTIDE SEQUENCE [LARGE SCALE GENOMIC DNA]</scope>
    <source>
        <strain evidence="1 3">C57BL/6J</strain>
    </source>
</reference>
<reference evidence="1 3" key="2">
    <citation type="journal article" date="2011" name="PLoS Biol.">
        <title>Modernizing reference genome assemblies.</title>
        <authorList>
            <person name="Church D.M."/>
            <person name="Schneider V.A."/>
            <person name="Graves T."/>
            <person name="Auger K."/>
            <person name="Cunningham F."/>
            <person name="Bouk N."/>
            <person name="Chen H.C."/>
            <person name="Agarwala R."/>
            <person name="McLaren W.M."/>
            <person name="Ritchie G.R."/>
            <person name="Albracht D."/>
            <person name="Kremitzki M."/>
            <person name="Rock S."/>
            <person name="Kotkiewicz H."/>
            <person name="Kremitzki C."/>
            <person name="Wollam A."/>
            <person name="Trani L."/>
            <person name="Fulton L."/>
            <person name="Fulton R."/>
            <person name="Matthews L."/>
            <person name="Whitehead S."/>
            <person name="Chow W."/>
            <person name="Torrance J."/>
            <person name="Dunn M."/>
            <person name="Harden G."/>
            <person name="Threadgold G."/>
            <person name="Wood J."/>
            <person name="Collins J."/>
            <person name="Heath P."/>
            <person name="Griffiths G."/>
            <person name="Pelan S."/>
            <person name="Grafham D."/>
            <person name="Eichler E.E."/>
            <person name="Weinstock G."/>
            <person name="Mardis E.R."/>
            <person name="Wilson R.K."/>
            <person name="Howe K."/>
            <person name="Flicek P."/>
            <person name="Hubbard T."/>
        </authorList>
    </citation>
    <scope>NUCLEOTIDE SEQUENCE [LARGE SCALE GENOMIC DNA]</scope>
    <source>
        <strain evidence="1 3">C57BL/6J</strain>
    </source>
</reference>
<dbReference type="Ensembl" id="ENSMUST00000205082.3">
    <property type="protein sequence ID" value="ENSMUSP00000144915.2"/>
    <property type="gene ID" value="ENSMUSG00000030083.12"/>
</dbReference>
<evidence type="ECO:0000313" key="2">
    <source>
        <dbReference type="MGI" id="MGI:1933148"/>
    </source>
</evidence>
<dbReference type="AGR" id="MGI:1933148"/>
<protein>
    <submittedName>
        <fullName evidence="1">Ankyrin repeat and BTB domain containing 1</fullName>
    </submittedName>
</protein>
<evidence type="ECO:0000313" key="3">
    <source>
        <dbReference type="Proteomes" id="UP000000589"/>
    </source>
</evidence>